<dbReference type="EMBL" id="NBNE01015787">
    <property type="protein sequence ID" value="OWY93599.1"/>
    <property type="molecule type" value="Genomic_DNA"/>
</dbReference>
<keyword evidence="4" id="KW-1185">Reference proteome</keyword>
<sequence length="372" mass="42548">RSKTNRNTMSADERRKRHNDQAAKRRMKYLHKLKNEKETLQQEVVELTSELTRLQTGEMYDKIRQVSNVSLSVWKANAARQKEKREEAEHIQRQLRAAVIDRARMIYQMNALIQQPIIPVKPKVCAGGELFKSFVGELDALYAQTDKLMQVADFKMASTVQFKPKRKRQQTIEFFDSADASILPFGFEEVSRAVSISMMADPNAELSHESAYRDTFSMKYQLECEVEPGIFSILQGYGAMRKYEESDRVVYPCYVWRVLMEGQGELSGYHNDETGWLRVRPEDPALGKFCNSTIIEGYARFVPFCAGRVPNAKVTPDRFADIVAKTSEKQVNELGRILEQMLLGKTQLDNSNHEIVRSPGKTSDILSTASEP</sequence>
<feature type="compositionally biased region" description="Polar residues" evidence="2">
    <location>
        <begin position="360"/>
        <end position="372"/>
    </location>
</feature>
<feature type="non-terminal residue" evidence="3">
    <location>
        <position position="1"/>
    </location>
</feature>
<organism evidence="3 4">
    <name type="scientific">Phytophthora megakarya</name>
    <dbReference type="NCBI Taxonomy" id="4795"/>
    <lineage>
        <taxon>Eukaryota</taxon>
        <taxon>Sar</taxon>
        <taxon>Stramenopiles</taxon>
        <taxon>Oomycota</taxon>
        <taxon>Peronosporomycetes</taxon>
        <taxon>Peronosporales</taxon>
        <taxon>Peronosporaceae</taxon>
        <taxon>Phytophthora</taxon>
    </lineage>
</organism>
<accession>A0A225UN90</accession>
<feature type="compositionally biased region" description="Basic and acidic residues" evidence="2">
    <location>
        <begin position="11"/>
        <end position="23"/>
    </location>
</feature>
<name>A0A225UN90_9STRA</name>
<evidence type="ECO:0000256" key="2">
    <source>
        <dbReference type="SAM" id="MobiDB-lite"/>
    </source>
</evidence>
<proteinExistence type="predicted"/>
<reference evidence="4" key="1">
    <citation type="submission" date="2017-03" db="EMBL/GenBank/DDBJ databases">
        <title>Phytopthora megakarya and P. palmivora, two closely related causual agents of cacao black pod achieved similar genome size and gene model numbers by different mechanisms.</title>
        <authorList>
            <person name="Ali S."/>
            <person name="Shao J."/>
            <person name="Larry D.J."/>
            <person name="Kronmiller B."/>
            <person name="Shen D."/>
            <person name="Strem M.D."/>
            <person name="Melnick R.L."/>
            <person name="Guiltinan M.J."/>
            <person name="Tyler B.M."/>
            <person name="Meinhardt L.W."/>
            <person name="Bailey B.A."/>
        </authorList>
    </citation>
    <scope>NUCLEOTIDE SEQUENCE [LARGE SCALE GENOMIC DNA]</scope>
    <source>
        <strain evidence="4">zdho120</strain>
    </source>
</reference>
<evidence type="ECO:0008006" key="5">
    <source>
        <dbReference type="Google" id="ProtNLM"/>
    </source>
</evidence>
<dbReference type="AlphaFoldDB" id="A0A225UN90"/>
<comment type="caution">
    <text evidence="3">The sequence shown here is derived from an EMBL/GenBank/DDBJ whole genome shotgun (WGS) entry which is preliminary data.</text>
</comment>
<protein>
    <recommendedName>
        <fullName evidence="5">BZIP domain-containing protein</fullName>
    </recommendedName>
</protein>
<evidence type="ECO:0000313" key="3">
    <source>
        <dbReference type="EMBL" id="OWY93599.1"/>
    </source>
</evidence>
<feature type="coiled-coil region" evidence="1">
    <location>
        <begin position="23"/>
        <end position="98"/>
    </location>
</feature>
<keyword evidence="1" id="KW-0175">Coiled coil</keyword>
<dbReference type="CDD" id="cd14686">
    <property type="entry name" value="bZIP"/>
    <property type="match status" value="1"/>
</dbReference>
<feature type="compositionally biased region" description="Polar residues" evidence="2">
    <location>
        <begin position="1"/>
        <end position="10"/>
    </location>
</feature>
<dbReference type="OrthoDB" id="104745at2759"/>
<evidence type="ECO:0000256" key="1">
    <source>
        <dbReference type="SAM" id="Coils"/>
    </source>
</evidence>
<evidence type="ECO:0000313" key="4">
    <source>
        <dbReference type="Proteomes" id="UP000198211"/>
    </source>
</evidence>
<feature type="region of interest" description="Disordered" evidence="2">
    <location>
        <begin position="353"/>
        <end position="372"/>
    </location>
</feature>
<feature type="region of interest" description="Disordered" evidence="2">
    <location>
        <begin position="1"/>
        <end position="23"/>
    </location>
</feature>
<dbReference type="Proteomes" id="UP000198211">
    <property type="component" value="Unassembled WGS sequence"/>
</dbReference>
<gene>
    <name evidence="3" type="ORF">PHMEG_00036945</name>
</gene>